<proteinExistence type="predicted"/>
<organism evidence="1 2">
    <name type="scientific">Ignelater luminosus</name>
    <name type="common">Cucubano</name>
    <name type="synonym">Pyrophorus luminosus</name>
    <dbReference type="NCBI Taxonomy" id="2038154"/>
    <lineage>
        <taxon>Eukaryota</taxon>
        <taxon>Metazoa</taxon>
        <taxon>Ecdysozoa</taxon>
        <taxon>Arthropoda</taxon>
        <taxon>Hexapoda</taxon>
        <taxon>Insecta</taxon>
        <taxon>Pterygota</taxon>
        <taxon>Neoptera</taxon>
        <taxon>Endopterygota</taxon>
        <taxon>Coleoptera</taxon>
        <taxon>Polyphaga</taxon>
        <taxon>Elateriformia</taxon>
        <taxon>Elateroidea</taxon>
        <taxon>Elateridae</taxon>
        <taxon>Agrypninae</taxon>
        <taxon>Pyrophorini</taxon>
        <taxon>Ignelater</taxon>
    </lineage>
</organism>
<gene>
    <name evidence="1" type="ORF">ILUMI_13522</name>
</gene>
<keyword evidence="2" id="KW-1185">Reference proteome</keyword>
<accession>A0A8K0CWK0</accession>
<dbReference type="Proteomes" id="UP000801492">
    <property type="component" value="Unassembled WGS sequence"/>
</dbReference>
<evidence type="ECO:0000313" key="2">
    <source>
        <dbReference type="Proteomes" id="UP000801492"/>
    </source>
</evidence>
<name>A0A8K0CWK0_IGNLU</name>
<comment type="caution">
    <text evidence="1">The sequence shown here is derived from an EMBL/GenBank/DDBJ whole genome shotgun (WGS) entry which is preliminary data.</text>
</comment>
<protein>
    <submittedName>
        <fullName evidence="1">Uncharacterized protein</fullName>
    </submittedName>
</protein>
<sequence length="155" mass="17060">MSVLEAARTCNLSKSSLSRHILAHRRSGAERLVCQALNAVNKVSSDTEGIAFVKYLITAAKWNSGLTVAETRQYQSRCSRACGKGLPPSLHAEKYQLRLSRVRNLPPEVTNQPVPSTSRVNEFQENPFGMWSEMINQPEPSTSIAVQEATVNSSS</sequence>
<dbReference type="EMBL" id="VTPC01008613">
    <property type="protein sequence ID" value="KAF2892652.1"/>
    <property type="molecule type" value="Genomic_DNA"/>
</dbReference>
<evidence type="ECO:0000313" key="1">
    <source>
        <dbReference type="EMBL" id="KAF2892652.1"/>
    </source>
</evidence>
<dbReference type="AlphaFoldDB" id="A0A8K0CWK0"/>
<feature type="non-terminal residue" evidence="1">
    <location>
        <position position="1"/>
    </location>
</feature>
<reference evidence="1" key="1">
    <citation type="submission" date="2019-08" db="EMBL/GenBank/DDBJ databases">
        <title>The genome of the North American firefly Photinus pyralis.</title>
        <authorList>
            <consortium name="Photinus pyralis genome working group"/>
            <person name="Fallon T.R."/>
            <person name="Sander Lower S.E."/>
            <person name="Weng J.-K."/>
        </authorList>
    </citation>
    <scope>NUCLEOTIDE SEQUENCE</scope>
    <source>
        <strain evidence="1">TRF0915ILg1</strain>
        <tissue evidence="1">Whole body</tissue>
    </source>
</reference>